<sequence length="340" mass="37023">MKKPADWTGSIAHYSSVNHLLESWPWNLETCTELWRIDPESDKIGRSAVDSTGRFIVCSNLFDGFDIYDLDKRRYKRTVQNKYDKDQKFVLPALFINNDSDILAGSTNGKVMVVSVINDSMVSRLDHGTEVVQSIGIRIQAFVQPSKSLAYIATGSAGPGYTKVMVWERPGIKSIPQRSAATETRSVSAGSPFPPKTDCGGVAPVPHLSSPSSYKPTTLLRPTSGSPTRKINMKSYILPESQDPGRTLQLRSAKLESAALFTGAQPINRGSVTARSHSKDPTIDISPVAEAAPGGEASARIHPSPPQAAVRCILDIIVFFFRGIILLIVCGLFTCIIFSL</sequence>
<name>A0A8H5BKU4_9AGAR</name>
<protein>
    <submittedName>
        <fullName evidence="3">Uncharacterized protein</fullName>
    </submittedName>
</protein>
<keyword evidence="4" id="KW-1185">Reference proteome</keyword>
<keyword evidence="2" id="KW-1133">Transmembrane helix</keyword>
<feature type="region of interest" description="Disordered" evidence="1">
    <location>
        <begin position="176"/>
        <end position="201"/>
    </location>
</feature>
<feature type="compositionally biased region" description="Polar residues" evidence="1">
    <location>
        <begin position="209"/>
        <end position="226"/>
    </location>
</feature>
<dbReference type="EMBL" id="JAACJK010000165">
    <property type="protein sequence ID" value="KAF5324007.1"/>
    <property type="molecule type" value="Genomic_DNA"/>
</dbReference>
<keyword evidence="2" id="KW-0812">Transmembrane</keyword>
<dbReference type="AlphaFoldDB" id="A0A8H5BKU4"/>
<evidence type="ECO:0000313" key="3">
    <source>
        <dbReference type="EMBL" id="KAF5324007.1"/>
    </source>
</evidence>
<dbReference type="Proteomes" id="UP000541558">
    <property type="component" value="Unassembled WGS sequence"/>
</dbReference>
<dbReference type="OrthoDB" id="3238562at2759"/>
<accession>A0A8H5BKU4</accession>
<comment type="caution">
    <text evidence="3">The sequence shown here is derived from an EMBL/GenBank/DDBJ whole genome shotgun (WGS) entry which is preliminary data.</text>
</comment>
<organism evidence="3 4">
    <name type="scientific">Ephemerocybe angulata</name>
    <dbReference type="NCBI Taxonomy" id="980116"/>
    <lineage>
        <taxon>Eukaryota</taxon>
        <taxon>Fungi</taxon>
        <taxon>Dikarya</taxon>
        <taxon>Basidiomycota</taxon>
        <taxon>Agaricomycotina</taxon>
        <taxon>Agaricomycetes</taxon>
        <taxon>Agaricomycetidae</taxon>
        <taxon>Agaricales</taxon>
        <taxon>Agaricineae</taxon>
        <taxon>Psathyrellaceae</taxon>
        <taxon>Ephemerocybe</taxon>
    </lineage>
</organism>
<evidence type="ECO:0000256" key="2">
    <source>
        <dbReference type="SAM" id="Phobius"/>
    </source>
</evidence>
<evidence type="ECO:0000256" key="1">
    <source>
        <dbReference type="SAM" id="MobiDB-lite"/>
    </source>
</evidence>
<evidence type="ECO:0000313" key="4">
    <source>
        <dbReference type="Proteomes" id="UP000541558"/>
    </source>
</evidence>
<dbReference type="Gene3D" id="2.130.10.10">
    <property type="entry name" value="YVTN repeat-like/Quinoprotein amine dehydrogenase"/>
    <property type="match status" value="1"/>
</dbReference>
<keyword evidence="2" id="KW-0472">Membrane</keyword>
<feature type="region of interest" description="Disordered" evidence="1">
    <location>
        <begin position="207"/>
        <end position="226"/>
    </location>
</feature>
<dbReference type="InterPro" id="IPR011047">
    <property type="entry name" value="Quinoprotein_ADH-like_sf"/>
</dbReference>
<feature type="transmembrane region" description="Helical" evidence="2">
    <location>
        <begin position="316"/>
        <end position="338"/>
    </location>
</feature>
<reference evidence="3 4" key="1">
    <citation type="journal article" date="2020" name="ISME J.">
        <title>Uncovering the hidden diversity of litter-decomposition mechanisms in mushroom-forming fungi.</title>
        <authorList>
            <person name="Floudas D."/>
            <person name="Bentzer J."/>
            <person name="Ahren D."/>
            <person name="Johansson T."/>
            <person name="Persson P."/>
            <person name="Tunlid A."/>
        </authorList>
    </citation>
    <scope>NUCLEOTIDE SEQUENCE [LARGE SCALE GENOMIC DNA]</scope>
    <source>
        <strain evidence="3 4">CBS 175.51</strain>
    </source>
</reference>
<gene>
    <name evidence="3" type="ORF">D9611_008263</name>
</gene>
<dbReference type="SUPFAM" id="SSF50998">
    <property type="entry name" value="Quinoprotein alcohol dehydrogenase-like"/>
    <property type="match status" value="1"/>
</dbReference>
<proteinExistence type="predicted"/>
<feature type="compositionally biased region" description="Polar residues" evidence="1">
    <location>
        <begin position="176"/>
        <end position="189"/>
    </location>
</feature>
<dbReference type="InterPro" id="IPR015943">
    <property type="entry name" value="WD40/YVTN_repeat-like_dom_sf"/>
</dbReference>